<reference evidence="1" key="1">
    <citation type="journal article" date="2023" name="IScience">
        <title>Live-bearing cockroach genome reveals convergent evolutionary mechanisms linked to viviparity in insects and beyond.</title>
        <authorList>
            <person name="Fouks B."/>
            <person name="Harrison M.C."/>
            <person name="Mikhailova A.A."/>
            <person name="Marchal E."/>
            <person name="English S."/>
            <person name="Carruthers M."/>
            <person name="Jennings E.C."/>
            <person name="Chiamaka E.L."/>
            <person name="Frigard R.A."/>
            <person name="Pippel M."/>
            <person name="Attardo G.M."/>
            <person name="Benoit J.B."/>
            <person name="Bornberg-Bauer E."/>
            <person name="Tobe S.S."/>
        </authorList>
    </citation>
    <scope>NUCLEOTIDE SEQUENCE</scope>
    <source>
        <strain evidence="1">Stay&amp;Tobe</strain>
    </source>
</reference>
<evidence type="ECO:0000313" key="1">
    <source>
        <dbReference type="EMBL" id="KAJ9587880.1"/>
    </source>
</evidence>
<gene>
    <name evidence="1" type="ORF">L9F63_018692</name>
</gene>
<keyword evidence="2" id="KW-1185">Reference proteome</keyword>
<name>A0AAD7ZWC2_DIPPU</name>
<feature type="non-terminal residue" evidence="1">
    <location>
        <position position="55"/>
    </location>
</feature>
<dbReference type="EMBL" id="JASPKZ010006056">
    <property type="protein sequence ID" value="KAJ9587880.1"/>
    <property type="molecule type" value="Genomic_DNA"/>
</dbReference>
<feature type="non-terminal residue" evidence="1">
    <location>
        <position position="1"/>
    </location>
</feature>
<accession>A0AAD7ZWC2</accession>
<proteinExistence type="predicted"/>
<organism evidence="1 2">
    <name type="scientific">Diploptera punctata</name>
    <name type="common">Pacific beetle cockroach</name>
    <dbReference type="NCBI Taxonomy" id="6984"/>
    <lineage>
        <taxon>Eukaryota</taxon>
        <taxon>Metazoa</taxon>
        <taxon>Ecdysozoa</taxon>
        <taxon>Arthropoda</taxon>
        <taxon>Hexapoda</taxon>
        <taxon>Insecta</taxon>
        <taxon>Pterygota</taxon>
        <taxon>Neoptera</taxon>
        <taxon>Polyneoptera</taxon>
        <taxon>Dictyoptera</taxon>
        <taxon>Blattodea</taxon>
        <taxon>Blaberoidea</taxon>
        <taxon>Blaberidae</taxon>
        <taxon>Diplopterinae</taxon>
        <taxon>Diploptera</taxon>
    </lineage>
</organism>
<sequence>AKFSTDASQSGYLFGAYIRSQEYIVFSISHFAAKLIKLVLSLNFNRVIDRFVTAR</sequence>
<dbReference type="Proteomes" id="UP001233999">
    <property type="component" value="Unassembled WGS sequence"/>
</dbReference>
<comment type="caution">
    <text evidence="1">The sequence shown here is derived from an EMBL/GenBank/DDBJ whole genome shotgun (WGS) entry which is preliminary data.</text>
</comment>
<reference evidence="1" key="2">
    <citation type="submission" date="2023-05" db="EMBL/GenBank/DDBJ databases">
        <authorList>
            <person name="Fouks B."/>
        </authorList>
    </citation>
    <scope>NUCLEOTIDE SEQUENCE</scope>
    <source>
        <strain evidence="1">Stay&amp;Tobe</strain>
        <tissue evidence="1">Testes</tissue>
    </source>
</reference>
<dbReference type="AlphaFoldDB" id="A0AAD7ZWC2"/>
<evidence type="ECO:0000313" key="2">
    <source>
        <dbReference type="Proteomes" id="UP001233999"/>
    </source>
</evidence>
<protein>
    <submittedName>
        <fullName evidence="1">Uncharacterized protein</fullName>
    </submittedName>
</protein>